<dbReference type="AlphaFoldDB" id="A0AA47N9S2"/>
<dbReference type="GO" id="GO:0007219">
    <property type="term" value="P:Notch signaling pathway"/>
    <property type="evidence" value="ECO:0007669"/>
    <property type="project" value="TreeGrafter"/>
</dbReference>
<dbReference type="GO" id="GO:0009986">
    <property type="term" value="C:cell surface"/>
    <property type="evidence" value="ECO:0007669"/>
    <property type="project" value="TreeGrafter"/>
</dbReference>
<protein>
    <submittedName>
        <fullName evidence="8">Neurogenic locus notch 1</fullName>
    </submittedName>
</protein>
<evidence type="ECO:0000259" key="7">
    <source>
        <dbReference type="PROSITE" id="PS50026"/>
    </source>
</evidence>
<dbReference type="GO" id="GO:0043235">
    <property type="term" value="C:receptor complex"/>
    <property type="evidence" value="ECO:0007669"/>
    <property type="project" value="TreeGrafter"/>
</dbReference>
<dbReference type="GO" id="GO:0007411">
    <property type="term" value="P:axon guidance"/>
    <property type="evidence" value="ECO:0007669"/>
    <property type="project" value="TreeGrafter"/>
</dbReference>
<dbReference type="InterPro" id="IPR051355">
    <property type="entry name" value="Notch/Slit_guidance"/>
</dbReference>
<dbReference type="PROSITE" id="PS00010">
    <property type="entry name" value="ASX_HYDROXYL"/>
    <property type="match status" value="1"/>
</dbReference>
<dbReference type="Proteomes" id="UP001174136">
    <property type="component" value="Unassembled WGS sequence"/>
</dbReference>
<dbReference type="FunFam" id="2.10.25.10:FF:000136">
    <property type="entry name" value="Neurogenic locus notch 1"/>
    <property type="match status" value="1"/>
</dbReference>
<dbReference type="PROSITE" id="PS50026">
    <property type="entry name" value="EGF_3"/>
    <property type="match status" value="2"/>
</dbReference>
<feature type="disulfide bond" evidence="6">
    <location>
        <begin position="45"/>
        <end position="62"/>
    </location>
</feature>
<evidence type="ECO:0000256" key="3">
    <source>
        <dbReference type="ARBA" id="ARBA00022737"/>
    </source>
</evidence>
<comment type="caution">
    <text evidence="6">Lacks conserved residue(s) required for the propagation of feature annotation.</text>
</comment>
<organism evidence="8 9">
    <name type="scientific">Merluccius polli</name>
    <name type="common">Benguela hake</name>
    <name type="synonym">Merluccius cadenati</name>
    <dbReference type="NCBI Taxonomy" id="89951"/>
    <lineage>
        <taxon>Eukaryota</taxon>
        <taxon>Metazoa</taxon>
        <taxon>Chordata</taxon>
        <taxon>Craniata</taxon>
        <taxon>Vertebrata</taxon>
        <taxon>Euteleostomi</taxon>
        <taxon>Actinopterygii</taxon>
        <taxon>Neopterygii</taxon>
        <taxon>Teleostei</taxon>
        <taxon>Neoteleostei</taxon>
        <taxon>Acanthomorphata</taxon>
        <taxon>Zeiogadaria</taxon>
        <taxon>Gadariae</taxon>
        <taxon>Gadiformes</taxon>
        <taxon>Gadoidei</taxon>
        <taxon>Merlucciidae</taxon>
        <taxon>Merluccius</taxon>
    </lineage>
</organism>
<keyword evidence="1 6" id="KW-0245">EGF-like domain</keyword>
<dbReference type="Gene3D" id="2.10.25.10">
    <property type="entry name" value="Laminin"/>
    <property type="match status" value="3"/>
</dbReference>
<feature type="domain" description="EGF-like" evidence="7">
    <location>
        <begin position="36"/>
        <end position="74"/>
    </location>
</feature>
<dbReference type="Pfam" id="PF00008">
    <property type="entry name" value="EGF"/>
    <property type="match status" value="1"/>
</dbReference>
<dbReference type="EMBL" id="JAOPHQ010000308">
    <property type="protein sequence ID" value="KAK0155048.1"/>
    <property type="molecule type" value="Genomic_DNA"/>
</dbReference>
<evidence type="ECO:0000256" key="6">
    <source>
        <dbReference type="PROSITE-ProRule" id="PRU00076"/>
    </source>
</evidence>
<dbReference type="InterPro" id="IPR049883">
    <property type="entry name" value="NOTCH1_EGF-like"/>
</dbReference>
<feature type="disulfide bond" evidence="6">
    <location>
        <begin position="64"/>
        <end position="73"/>
    </location>
</feature>
<sequence length="120" mass="12944">MIARAPHVTRAPTCHDRVASFYCQCPVGRTGLLCQLDDACISNPCQKGSNCDTNPVNGNYVCTCPPGYVGNLCDRDVDECALGSNPCEHAGKCLNTKGSFQCECQRGFAGARCQFDITWT</sequence>
<name>A0AA47N9S2_MERPO</name>
<dbReference type="Pfam" id="PF12661">
    <property type="entry name" value="hEGF"/>
    <property type="match status" value="1"/>
</dbReference>
<evidence type="ECO:0000313" key="9">
    <source>
        <dbReference type="Proteomes" id="UP001174136"/>
    </source>
</evidence>
<dbReference type="PANTHER" id="PTHR45836:SF23">
    <property type="entry name" value="NEUROGENIC LOCUS NOTCH HOMOLOG PROTEIN 1"/>
    <property type="match status" value="1"/>
</dbReference>
<keyword evidence="9" id="KW-1185">Reference proteome</keyword>
<reference evidence="8" key="1">
    <citation type="journal article" date="2023" name="Front. Mar. Sci.">
        <title>A new Merluccius polli reference genome to investigate the effects of global change in West African waters.</title>
        <authorList>
            <person name="Mateo J.L."/>
            <person name="Blanco-Fernandez C."/>
            <person name="Garcia-Vazquez E."/>
            <person name="Machado-Schiaffino G."/>
        </authorList>
    </citation>
    <scope>NUCLEOTIDE SEQUENCE</scope>
    <source>
        <strain evidence="8">C29</strain>
        <tissue evidence="8">Fin</tissue>
    </source>
</reference>
<dbReference type="GO" id="GO:0005886">
    <property type="term" value="C:plasma membrane"/>
    <property type="evidence" value="ECO:0007669"/>
    <property type="project" value="TreeGrafter"/>
</dbReference>
<dbReference type="CDD" id="cd00054">
    <property type="entry name" value="EGF_CA"/>
    <property type="match status" value="1"/>
</dbReference>
<dbReference type="FunFam" id="2.10.25.10:FF:000060">
    <property type="entry name" value="Neurogenic locus notch protein 1"/>
    <property type="match status" value="1"/>
</dbReference>
<dbReference type="InterPro" id="IPR001881">
    <property type="entry name" value="EGF-like_Ca-bd_dom"/>
</dbReference>
<dbReference type="InterPro" id="IPR000742">
    <property type="entry name" value="EGF"/>
</dbReference>
<dbReference type="PANTHER" id="PTHR45836">
    <property type="entry name" value="SLIT HOMOLOG"/>
    <property type="match status" value="1"/>
</dbReference>
<dbReference type="PROSITE" id="PS01187">
    <property type="entry name" value="EGF_CA"/>
    <property type="match status" value="1"/>
</dbReference>
<accession>A0AA47N9S2</accession>
<feature type="domain" description="EGF-like" evidence="7">
    <location>
        <begin position="76"/>
        <end position="114"/>
    </location>
</feature>
<dbReference type="GO" id="GO:0005509">
    <property type="term" value="F:calcium ion binding"/>
    <property type="evidence" value="ECO:0007669"/>
    <property type="project" value="InterPro"/>
</dbReference>
<dbReference type="PROSITE" id="PS00022">
    <property type="entry name" value="EGF_1"/>
    <property type="match status" value="2"/>
</dbReference>
<keyword evidence="3" id="KW-0677">Repeat</keyword>
<gene>
    <name evidence="8" type="primary">notch1a_2</name>
    <name evidence="8" type="ORF">N1851_002638</name>
</gene>
<feature type="disulfide bond" evidence="6">
    <location>
        <begin position="104"/>
        <end position="113"/>
    </location>
</feature>
<dbReference type="Pfam" id="PF07645">
    <property type="entry name" value="EGF_CA"/>
    <property type="match status" value="1"/>
</dbReference>
<evidence type="ECO:0000256" key="5">
    <source>
        <dbReference type="ARBA" id="ARBA00023180"/>
    </source>
</evidence>
<dbReference type="InterPro" id="IPR013032">
    <property type="entry name" value="EGF-like_CS"/>
</dbReference>
<evidence type="ECO:0000256" key="1">
    <source>
        <dbReference type="ARBA" id="ARBA00022536"/>
    </source>
</evidence>
<dbReference type="InterPro" id="IPR018097">
    <property type="entry name" value="EGF_Ca-bd_CS"/>
</dbReference>
<keyword evidence="5" id="KW-0325">Glycoprotein</keyword>
<comment type="caution">
    <text evidence="8">The sequence shown here is derived from an EMBL/GenBank/DDBJ whole genome shotgun (WGS) entry which is preliminary data.</text>
</comment>
<dbReference type="SUPFAM" id="SSF57196">
    <property type="entry name" value="EGF/Laminin"/>
    <property type="match status" value="3"/>
</dbReference>
<keyword evidence="2" id="KW-0732">Signal</keyword>
<keyword evidence="4 6" id="KW-1015">Disulfide bond</keyword>
<dbReference type="SMART" id="SM00179">
    <property type="entry name" value="EGF_CA"/>
    <property type="match status" value="3"/>
</dbReference>
<dbReference type="InterPro" id="IPR000152">
    <property type="entry name" value="EGF-type_Asp/Asn_hydroxyl_site"/>
</dbReference>
<evidence type="ECO:0000256" key="4">
    <source>
        <dbReference type="ARBA" id="ARBA00023157"/>
    </source>
</evidence>
<proteinExistence type="predicted"/>
<dbReference type="PROSITE" id="PS01186">
    <property type="entry name" value="EGF_2"/>
    <property type="match status" value="2"/>
</dbReference>
<evidence type="ECO:0000313" key="8">
    <source>
        <dbReference type="EMBL" id="KAK0155048.1"/>
    </source>
</evidence>
<dbReference type="SMART" id="SM00181">
    <property type="entry name" value="EGF"/>
    <property type="match status" value="3"/>
</dbReference>
<evidence type="ECO:0000256" key="2">
    <source>
        <dbReference type="ARBA" id="ARBA00022729"/>
    </source>
</evidence>